<dbReference type="PRINTS" id="PR00344">
    <property type="entry name" value="BCTRLSENSOR"/>
</dbReference>
<dbReference type="InterPro" id="IPR035965">
    <property type="entry name" value="PAS-like_dom_sf"/>
</dbReference>
<protein>
    <recommendedName>
        <fullName evidence="3">histidine kinase</fullName>
        <ecNumber evidence="3">2.7.13.3</ecNumber>
    </recommendedName>
</protein>
<dbReference type="SUPFAM" id="SSF47384">
    <property type="entry name" value="Homodimeric domain of signal transducing histidine kinase"/>
    <property type="match status" value="1"/>
</dbReference>
<dbReference type="GO" id="GO:0006355">
    <property type="term" value="P:regulation of DNA-templated transcription"/>
    <property type="evidence" value="ECO:0007669"/>
    <property type="project" value="InterPro"/>
</dbReference>
<evidence type="ECO:0000313" key="17">
    <source>
        <dbReference type="EMBL" id="QDG52881.1"/>
    </source>
</evidence>
<dbReference type="SMART" id="SM00388">
    <property type="entry name" value="HisKA"/>
    <property type="match status" value="1"/>
</dbReference>
<dbReference type="InterPro" id="IPR036890">
    <property type="entry name" value="HATPase_C_sf"/>
</dbReference>
<keyword evidence="4" id="KW-0597">Phosphoprotein</keyword>
<dbReference type="SMART" id="SM00091">
    <property type="entry name" value="PAS"/>
    <property type="match status" value="1"/>
</dbReference>
<dbReference type="RefSeq" id="WP_141199342.1">
    <property type="nucleotide sequence ID" value="NZ_CP041186.1"/>
</dbReference>
<dbReference type="CDD" id="cd00082">
    <property type="entry name" value="HisKA"/>
    <property type="match status" value="1"/>
</dbReference>
<comment type="subcellular location">
    <subcellularLocation>
        <location evidence="2">Membrane</location>
        <topology evidence="2">Multi-pass membrane protein</topology>
    </subcellularLocation>
</comment>
<evidence type="ECO:0000256" key="10">
    <source>
        <dbReference type="ARBA" id="ARBA00022989"/>
    </source>
</evidence>
<sequence length="583" mass="63342">MRAKLFLVSLVLMAVVGLSSAAYLENALRGWLVSRIESELKHSARAADALLVSAIDADDPSNIAAIDPLADRMGEATDSRVTVIRTDGVVLGDSELSVDEVNAVENHANRPEIQEALTSGIGVSQRYSTTVDKKMMYVALPFRTEKVRGVVRASVPLREVDDSVETLRWMIFVASLLGLGVAIFMSGLASHLLARTLRKLVNYARSISRGESSGRPPLDESDEIVSGLTGSMTRLSDELSRTVDELARERDRFEAVLENMSEAVVAVDDERRVTLVNRAAVELLELQSNPVGRPLVEVVRAPGLQKLLDASEKGRPGGEEFEVAVSSTKLVLAQASPRQETVGTVVVMHDVTELRRLETMRRDFVANVSHELRTPVSIIRATAETLQEGALDDPKHAKRFLDALIRNSERLGRLISDLLDISRIEAGEYALEAGELPLQRAAERAVDAVAAHAASRSIDISIDITDDLCAVADANALDQVLLNLVGNAVKYSHEGGQVSIRGRSLDEHVVLEVVDDGPGIPAAHRDRIFERFYRVDSGRSREVGGTGLGLSIVKHLVTSMNGQIGYKAATPRGSIFWFTLPAC</sequence>
<dbReference type="EMBL" id="CP041186">
    <property type="protein sequence ID" value="QDG52881.1"/>
    <property type="molecule type" value="Genomic_DNA"/>
</dbReference>
<dbReference type="EC" id="2.7.13.3" evidence="3"/>
<evidence type="ECO:0000256" key="13">
    <source>
        <dbReference type="SAM" id="Coils"/>
    </source>
</evidence>
<dbReference type="Proteomes" id="UP000315995">
    <property type="component" value="Chromosome"/>
</dbReference>
<dbReference type="Gene3D" id="3.30.450.20">
    <property type="entry name" value="PAS domain"/>
    <property type="match status" value="1"/>
</dbReference>
<dbReference type="GO" id="GO:0000156">
    <property type="term" value="F:phosphorelay response regulator activity"/>
    <property type="evidence" value="ECO:0007669"/>
    <property type="project" value="TreeGrafter"/>
</dbReference>
<dbReference type="Pfam" id="PF00512">
    <property type="entry name" value="HisKA"/>
    <property type="match status" value="1"/>
</dbReference>
<dbReference type="SUPFAM" id="SSF55874">
    <property type="entry name" value="ATPase domain of HSP90 chaperone/DNA topoisomerase II/histidine kinase"/>
    <property type="match status" value="1"/>
</dbReference>
<comment type="catalytic activity">
    <reaction evidence="1">
        <text>ATP + protein L-histidine = ADP + protein N-phospho-L-histidine.</text>
        <dbReference type="EC" id="2.7.13.3"/>
    </reaction>
</comment>
<dbReference type="CDD" id="cd00075">
    <property type="entry name" value="HATPase"/>
    <property type="match status" value="1"/>
</dbReference>
<dbReference type="PROSITE" id="PS50109">
    <property type="entry name" value="HIS_KIN"/>
    <property type="match status" value="1"/>
</dbReference>
<dbReference type="Gene3D" id="3.30.565.10">
    <property type="entry name" value="Histidine kinase-like ATPase, C-terminal domain"/>
    <property type="match status" value="1"/>
</dbReference>
<dbReference type="GO" id="GO:0007234">
    <property type="term" value="P:osmosensory signaling via phosphorelay pathway"/>
    <property type="evidence" value="ECO:0007669"/>
    <property type="project" value="TreeGrafter"/>
</dbReference>
<dbReference type="GO" id="GO:0030295">
    <property type="term" value="F:protein kinase activator activity"/>
    <property type="evidence" value="ECO:0007669"/>
    <property type="project" value="TreeGrafter"/>
</dbReference>
<dbReference type="SMART" id="SM00387">
    <property type="entry name" value="HATPase_c"/>
    <property type="match status" value="1"/>
</dbReference>
<evidence type="ECO:0000256" key="8">
    <source>
        <dbReference type="ARBA" id="ARBA00022777"/>
    </source>
</evidence>
<keyword evidence="6 14" id="KW-0812">Transmembrane</keyword>
<feature type="transmembrane region" description="Helical" evidence="14">
    <location>
        <begin position="169"/>
        <end position="189"/>
    </location>
</feature>
<dbReference type="InterPro" id="IPR013767">
    <property type="entry name" value="PAS_fold"/>
</dbReference>
<dbReference type="FunFam" id="1.10.287.130:FF:000001">
    <property type="entry name" value="Two-component sensor histidine kinase"/>
    <property type="match status" value="1"/>
</dbReference>
<keyword evidence="9" id="KW-0067">ATP-binding</keyword>
<evidence type="ECO:0000256" key="5">
    <source>
        <dbReference type="ARBA" id="ARBA00022679"/>
    </source>
</evidence>
<feature type="domain" description="PAS" evidence="16">
    <location>
        <begin position="249"/>
        <end position="291"/>
    </location>
</feature>
<evidence type="ECO:0000256" key="7">
    <source>
        <dbReference type="ARBA" id="ARBA00022741"/>
    </source>
</evidence>
<organism evidence="17 18">
    <name type="scientific">Persicimonas caeni</name>
    <dbReference type="NCBI Taxonomy" id="2292766"/>
    <lineage>
        <taxon>Bacteria</taxon>
        <taxon>Deltaproteobacteria</taxon>
        <taxon>Bradymonadales</taxon>
        <taxon>Bradymonadaceae</taxon>
        <taxon>Persicimonas</taxon>
    </lineage>
</organism>
<dbReference type="Gene3D" id="1.10.287.130">
    <property type="match status" value="1"/>
</dbReference>
<evidence type="ECO:0000256" key="1">
    <source>
        <dbReference type="ARBA" id="ARBA00000085"/>
    </source>
</evidence>
<dbReference type="InterPro" id="IPR003661">
    <property type="entry name" value="HisK_dim/P_dom"/>
</dbReference>
<evidence type="ECO:0000313" key="18">
    <source>
        <dbReference type="Proteomes" id="UP000315995"/>
    </source>
</evidence>
<accession>A0A5B8YC94</accession>
<dbReference type="Gene3D" id="6.10.340.10">
    <property type="match status" value="1"/>
</dbReference>
<dbReference type="PANTHER" id="PTHR42878">
    <property type="entry name" value="TWO-COMPONENT HISTIDINE KINASE"/>
    <property type="match status" value="1"/>
</dbReference>
<dbReference type="GO" id="GO:0000155">
    <property type="term" value="F:phosphorelay sensor kinase activity"/>
    <property type="evidence" value="ECO:0007669"/>
    <property type="project" value="InterPro"/>
</dbReference>
<reference evidence="17 18" key="1">
    <citation type="submission" date="2019-06" db="EMBL/GenBank/DDBJ databases">
        <title>Persicimonas caeni gen. nov., sp. nov., a predatory bacterium isolated from solar saltern.</title>
        <authorList>
            <person name="Wang S."/>
        </authorList>
    </citation>
    <scope>NUCLEOTIDE SEQUENCE [LARGE SCALE GENOMIC DNA]</scope>
    <source>
        <strain evidence="17 18">YN101</strain>
    </source>
</reference>
<feature type="coiled-coil region" evidence="13">
    <location>
        <begin position="232"/>
        <end position="263"/>
    </location>
</feature>
<keyword evidence="7" id="KW-0547">Nucleotide-binding</keyword>
<dbReference type="SUPFAM" id="SSF55785">
    <property type="entry name" value="PYP-like sensor domain (PAS domain)"/>
    <property type="match status" value="1"/>
</dbReference>
<dbReference type="InterPro" id="IPR005467">
    <property type="entry name" value="His_kinase_dom"/>
</dbReference>
<evidence type="ECO:0000256" key="11">
    <source>
        <dbReference type="ARBA" id="ARBA00023012"/>
    </source>
</evidence>
<keyword evidence="12 14" id="KW-0472">Membrane</keyword>
<keyword evidence="10 14" id="KW-1133">Transmembrane helix</keyword>
<evidence type="ECO:0000256" key="4">
    <source>
        <dbReference type="ARBA" id="ARBA00022553"/>
    </source>
</evidence>
<keyword evidence="11" id="KW-0902">Two-component regulatory system</keyword>
<keyword evidence="13" id="KW-0175">Coiled coil</keyword>
<evidence type="ECO:0000256" key="6">
    <source>
        <dbReference type="ARBA" id="ARBA00022692"/>
    </source>
</evidence>
<dbReference type="Pfam" id="PF02518">
    <property type="entry name" value="HATPase_c"/>
    <property type="match status" value="1"/>
</dbReference>
<keyword evidence="18" id="KW-1185">Reference proteome</keyword>
<evidence type="ECO:0000256" key="14">
    <source>
        <dbReference type="SAM" id="Phobius"/>
    </source>
</evidence>
<dbReference type="InterPro" id="IPR004358">
    <property type="entry name" value="Sig_transdc_His_kin-like_C"/>
</dbReference>
<dbReference type="InterPro" id="IPR036097">
    <property type="entry name" value="HisK_dim/P_sf"/>
</dbReference>
<keyword evidence="5" id="KW-0808">Transferase</keyword>
<dbReference type="FunFam" id="3.30.565.10:FF:000006">
    <property type="entry name" value="Sensor histidine kinase WalK"/>
    <property type="match status" value="1"/>
</dbReference>
<evidence type="ECO:0000259" key="15">
    <source>
        <dbReference type="PROSITE" id="PS50109"/>
    </source>
</evidence>
<proteinExistence type="predicted"/>
<dbReference type="InterPro" id="IPR000014">
    <property type="entry name" value="PAS"/>
</dbReference>
<dbReference type="PANTHER" id="PTHR42878:SF7">
    <property type="entry name" value="SENSOR HISTIDINE KINASE GLRK"/>
    <property type="match status" value="1"/>
</dbReference>
<feature type="domain" description="Histidine kinase" evidence="15">
    <location>
        <begin position="367"/>
        <end position="583"/>
    </location>
</feature>
<name>A0A4Y6PX29_PERCE</name>
<evidence type="ECO:0000256" key="2">
    <source>
        <dbReference type="ARBA" id="ARBA00004141"/>
    </source>
</evidence>
<accession>A0A4Y6PX29</accession>
<evidence type="ECO:0000256" key="12">
    <source>
        <dbReference type="ARBA" id="ARBA00023136"/>
    </source>
</evidence>
<keyword evidence="8 17" id="KW-0418">Kinase</keyword>
<evidence type="ECO:0000256" key="3">
    <source>
        <dbReference type="ARBA" id="ARBA00012438"/>
    </source>
</evidence>
<dbReference type="PROSITE" id="PS50112">
    <property type="entry name" value="PAS"/>
    <property type="match status" value="1"/>
</dbReference>
<gene>
    <name evidence="17" type="ORF">FIV42_19680</name>
</gene>
<dbReference type="InterPro" id="IPR003594">
    <property type="entry name" value="HATPase_dom"/>
</dbReference>
<dbReference type="Pfam" id="PF00989">
    <property type="entry name" value="PAS"/>
    <property type="match status" value="1"/>
</dbReference>
<evidence type="ECO:0000259" key="16">
    <source>
        <dbReference type="PROSITE" id="PS50112"/>
    </source>
</evidence>
<dbReference type="GO" id="GO:0016020">
    <property type="term" value="C:membrane"/>
    <property type="evidence" value="ECO:0007669"/>
    <property type="project" value="UniProtKB-SubCell"/>
</dbReference>
<dbReference type="GO" id="GO:0005524">
    <property type="term" value="F:ATP binding"/>
    <property type="evidence" value="ECO:0007669"/>
    <property type="project" value="UniProtKB-KW"/>
</dbReference>
<dbReference type="OrthoDB" id="9813151at2"/>
<dbReference type="AlphaFoldDB" id="A0A4Y6PX29"/>
<evidence type="ECO:0000256" key="9">
    <source>
        <dbReference type="ARBA" id="ARBA00022840"/>
    </source>
</evidence>
<dbReference type="InterPro" id="IPR050351">
    <property type="entry name" value="BphY/WalK/GraS-like"/>
</dbReference>